<dbReference type="AlphaFoldDB" id="A0A0X3TKX5"/>
<keyword evidence="1" id="KW-0732">Signal</keyword>
<dbReference type="EMBL" id="LQBQ01000035">
    <property type="protein sequence ID" value="KUJ76394.1"/>
    <property type="molecule type" value="Genomic_DNA"/>
</dbReference>
<comment type="caution">
    <text evidence="3">The sequence shown here is derived from an EMBL/GenBank/DDBJ whole genome shotgun (WGS) entry which is preliminary data.</text>
</comment>
<dbReference type="STRING" id="1685379.AVO45_11380"/>
<feature type="domain" description="Thiol:disulfide interchange protein DsbD N-terminal" evidence="2">
    <location>
        <begin position="49"/>
        <end position="143"/>
    </location>
</feature>
<dbReference type="Proteomes" id="UP000053791">
    <property type="component" value="Unassembled WGS sequence"/>
</dbReference>
<dbReference type="RefSeq" id="WP_068348188.1">
    <property type="nucleotide sequence ID" value="NZ_LQBQ01000035.1"/>
</dbReference>
<organism evidence="3 4">
    <name type="scientific">Ruegeria marisrubri</name>
    <dbReference type="NCBI Taxonomy" id="1685379"/>
    <lineage>
        <taxon>Bacteria</taxon>
        <taxon>Pseudomonadati</taxon>
        <taxon>Pseudomonadota</taxon>
        <taxon>Alphaproteobacteria</taxon>
        <taxon>Rhodobacterales</taxon>
        <taxon>Roseobacteraceae</taxon>
        <taxon>Ruegeria</taxon>
    </lineage>
</organism>
<dbReference type="InterPro" id="IPR028250">
    <property type="entry name" value="DsbDN"/>
</dbReference>
<evidence type="ECO:0000313" key="3">
    <source>
        <dbReference type="EMBL" id="KUJ76394.1"/>
    </source>
</evidence>
<dbReference type="Pfam" id="PF11412">
    <property type="entry name" value="DsbD_N"/>
    <property type="match status" value="1"/>
</dbReference>
<feature type="chain" id="PRO_5007054151" description="Thiol:disulfide interchange protein DsbD N-terminal domain-containing protein" evidence="1">
    <location>
        <begin position="25"/>
        <end position="270"/>
    </location>
</feature>
<keyword evidence="4" id="KW-1185">Reference proteome</keyword>
<proteinExistence type="predicted"/>
<protein>
    <recommendedName>
        <fullName evidence="2">Thiol:disulfide interchange protein DsbD N-terminal domain-containing protein</fullName>
    </recommendedName>
</protein>
<gene>
    <name evidence="3" type="ORF">AVO45_11380</name>
</gene>
<accession>A0A0X3TKX5</accession>
<evidence type="ECO:0000313" key="4">
    <source>
        <dbReference type="Proteomes" id="UP000053791"/>
    </source>
</evidence>
<sequence length="270" mass="28502">MLNLLKKASAVLLFCLPLGTTASAGGVGDVVKLDILDGGLTSRGTYLGAIRMTLADGWKTYWRAPGEAGIPPQIDWRGSRNVGEVSIIWPAPHVFDQNGIRSVGYKGQMVLPVEITPVNPGQPVRLKGEIDFGVCKDICVPGSFDFDHKLDAAAGPHPAIAAAMAQRPYSAREAGVVSASCRLKPTQDGIQIEAHLTMPPAGDEEVAVIEPGAPELWASETRTRRQGNTLIASSELINASGSTFAVDRSDIRITVLGTKHAVDIRGCAAG</sequence>
<reference evidence="3 4" key="1">
    <citation type="submission" date="2015-12" db="EMBL/GenBank/DDBJ databases">
        <authorList>
            <person name="Shamseldin A."/>
            <person name="Moawad H."/>
            <person name="Abd El-Rahim W.M."/>
            <person name="Sadowsky M.J."/>
        </authorList>
    </citation>
    <scope>NUCLEOTIDE SEQUENCE [LARGE SCALE GENOMIC DNA]</scope>
    <source>
        <strain evidence="3 4">ZGT118</strain>
    </source>
</reference>
<evidence type="ECO:0000256" key="1">
    <source>
        <dbReference type="SAM" id="SignalP"/>
    </source>
</evidence>
<name>A0A0X3TKX5_9RHOB</name>
<evidence type="ECO:0000259" key="2">
    <source>
        <dbReference type="Pfam" id="PF11412"/>
    </source>
</evidence>
<feature type="signal peptide" evidence="1">
    <location>
        <begin position="1"/>
        <end position="24"/>
    </location>
</feature>